<proteinExistence type="predicted"/>
<evidence type="ECO:0000313" key="1">
    <source>
        <dbReference type="EMBL" id="RAR00002.1"/>
    </source>
</evidence>
<sequence>MATVRPKRNVLILKGDLSPDLILGLLDTLCLKIKQRKKLKCAPQPWHLFSFICASGRYSRFTWNARNADEAPNDIRTYKQKTSLLSLVEASLHVEVYAPAKHPGAVDVHPMFALHNLFQEAKTRIDLHNDRYVSIRVRPQDSREEISEVKTLKDMIGPHFAVVVDPSEPIHVQLKKNPTLEAAASYLSEWLAEDNQQGNQKFCAAPMGKQEESDDPISVV</sequence>
<dbReference type="Proteomes" id="UP000249619">
    <property type="component" value="Unassembled WGS sequence"/>
</dbReference>
<dbReference type="AlphaFoldDB" id="A0A364MR95"/>
<accession>A0A364MR95</accession>
<keyword evidence="2" id="KW-1185">Reference proteome</keyword>
<organism evidence="1 2">
    <name type="scientific">Stemphylium lycopersici</name>
    <name type="common">Tomato gray leaf spot disease fungus</name>
    <name type="synonym">Thyrospora lycopersici</name>
    <dbReference type="NCBI Taxonomy" id="183478"/>
    <lineage>
        <taxon>Eukaryota</taxon>
        <taxon>Fungi</taxon>
        <taxon>Dikarya</taxon>
        <taxon>Ascomycota</taxon>
        <taxon>Pezizomycotina</taxon>
        <taxon>Dothideomycetes</taxon>
        <taxon>Pleosporomycetidae</taxon>
        <taxon>Pleosporales</taxon>
        <taxon>Pleosporineae</taxon>
        <taxon>Pleosporaceae</taxon>
        <taxon>Stemphylium</taxon>
    </lineage>
</organism>
<reference evidence="2" key="1">
    <citation type="submission" date="2018-05" db="EMBL/GenBank/DDBJ databases">
        <title>Draft genome sequence of Stemphylium lycopersici strain CIDEFI 213.</title>
        <authorList>
            <person name="Medina R."/>
            <person name="Franco M.E.E."/>
            <person name="Lucentini C.G."/>
            <person name="Saparrat M.C.N."/>
            <person name="Balatti P.A."/>
        </authorList>
    </citation>
    <scope>NUCLEOTIDE SEQUENCE [LARGE SCALE GENOMIC DNA]</scope>
    <source>
        <strain evidence="2">CIDEFI 213</strain>
    </source>
</reference>
<dbReference type="EMBL" id="QGDH01000445">
    <property type="protein sequence ID" value="RAR00002.1"/>
    <property type="molecule type" value="Genomic_DNA"/>
</dbReference>
<evidence type="ECO:0000313" key="2">
    <source>
        <dbReference type="Proteomes" id="UP000249619"/>
    </source>
</evidence>
<gene>
    <name evidence="1" type="ORF">DDE83_009162</name>
</gene>
<comment type="caution">
    <text evidence="1">The sequence shown here is derived from an EMBL/GenBank/DDBJ whole genome shotgun (WGS) entry which is preliminary data.</text>
</comment>
<name>A0A364MR95_STELY</name>
<protein>
    <submittedName>
        <fullName evidence="1">Uncharacterized protein</fullName>
    </submittedName>
</protein>